<gene>
    <name evidence="1" type="primary">Nfu_g_1_001995</name>
</gene>
<protein>
    <submittedName>
        <fullName evidence="1">Uncharacterized protein</fullName>
    </submittedName>
</protein>
<dbReference type="EMBL" id="HADW01013448">
    <property type="protein sequence ID" value="SBP14848.1"/>
    <property type="molecule type" value="Transcribed_RNA"/>
</dbReference>
<accession>A0A1A7XA91</accession>
<proteinExistence type="predicted"/>
<evidence type="ECO:0000313" key="1">
    <source>
        <dbReference type="EMBL" id="SBP14848.1"/>
    </source>
</evidence>
<reference evidence="1" key="2">
    <citation type="submission" date="2016-06" db="EMBL/GenBank/DDBJ databases">
        <title>The genome of a short-lived fish provides insights into sex chromosome evolution and the genetic control of aging.</title>
        <authorList>
            <person name="Reichwald K."/>
            <person name="Felder M."/>
            <person name="Petzold A."/>
            <person name="Koch P."/>
            <person name="Groth M."/>
            <person name="Platzer M."/>
        </authorList>
    </citation>
    <scope>NUCLEOTIDE SEQUENCE</scope>
    <source>
        <tissue evidence="1">Brain</tissue>
    </source>
</reference>
<name>A0A1A7XA91_9TELE</name>
<dbReference type="AlphaFoldDB" id="A0A1A7XA91"/>
<organism evidence="1">
    <name type="scientific">Iconisemion striatum</name>
    <dbReference type="NCBI Taxonomy" id="60296"/>
    <lineage>
        <taxon>Eukaryota</taxon>
        <taxon>Metazoa</taxon>
        <taxon>Chordata</taxon>
        <taxon>Craniata</taxon>
        <taxon>Vertebrata</taxon>
        <taxon>Euteleostomi</taxon>
        <taxon>Actinopterygii</taxon>
        <taxon>Neopterygii</taxon>
        <taxon>Teleostei</taxon>
        <taxon>Neoteleostei</taxon>
        <taxon>Acanthomorphata</taxon>
        <taxon>Ovalentaria</taxon>
        <taxon>Atherinomorphae</taxon>
        <taxon>Cyprinodontiformes</taxon>
        <taxon>Nothobranchiidae</taxon>
        <taxon>Iconisemion</taxon>
    </lineage>
</organism>
<reference evidence="1" key="1">
    <citation type="submission" date="2016-05" db="EMBL/GenBank/DDBJ databases">
        <authorList>
            <person name="Lavstsen T."/>
            <person name="Jespersen J.S."/>
        </authorList>
    </citation>
    <scope>NUCLEOTIDE SEQUENCE</scope>
    <source>
        <tissue evidence="1">Brain</tissue>
    </source>
</reference>
<feature type="non-terminal residue" evidence="1">
    <location>
        <position position="1"/>
    </location>
</feature>
<sequence>DLKEKTVKTCLCELETLNQGSTTRCPRPALQIAQFTAQQSLKYYFLLLFFKSHFM</sequence>
<feature type="non-terminal residue" evidence="1">
    <location>
        <position position="55"/>
    </location>
</feature>